<evidence type="ECO:0000313" key="1">
    <source>
        <dbReference type="EMBL" id="KAI0049543.1"/>
    </source>
</evidence>
<sequence length="521" mass="59215">MDFGHKTYWERLKMQRAEIQGLLVEAEEKGYDLFLRKQNAFWVLDQQETRATDDRCGGGPESDDEKSGSPSTSPHIGVSAHTRSPSPVEPAEVEDPLDVAIRVKCFQCREIIRVRLASYATVPQSKFYQERFNFIFACVRRAIYTDASLTLLASNYKSVKALLKDTSLELPIIEKLRHAVWNFPVDLMRAAVDDAIRPSGVGNQEHVVLLGGKVFKEASGVKLPLHAWGHLVAVCHCYGCIRNSCTTLEEIVEFTKYVELTEASLKQTQSRYQWPDVPGMRWLVLCGFIPNDLRDIIPRSVITKINCSYLGKHAHWKETRTNQVLCAGLPLGDPKTQAFVDACLRHPDFLVLARRGKDGPIVRSHPFIVASFTRWADTRAALKRAQWDGPETVFWSDSVLEEAMPRLGPNRHIEDCFQIAIVDNGEGQLKDLVDKLVSIWMQLWDVKSEFGLANTIVKSYIDVGELEIRKGYREGDEIGPWLPHVERDLLKSFQRLWDTTPQWVLLKDSSQSGRRRKPEAS</sequence>
<proteinExistence type="predicted"/>
<organism evidence="1 2">
    <name type="scientific">Auriscalpium vulgare</name>
    <dbReference type="NCBI Taxonomy" id="40419"/>
    <lineage>
        <taxon>Eukaryota</taxon>
        <taxon>Fungi</taxon>
        <taxon>Dikarya</taxon>
        <taxon>Basidiomycota</taxon>
        <taxon>Agaricomycotina</taxon>
        <taxon>Agaricomycetes</taxon>
        <taxon>Russulales</taxon>
        <taxon>Auriscalpiaceae</taxon>
        <taxon>Auriscalpium</taxon>
    </lineage>
</organism>
<dbReference type="Proteomes" id="UP000814033">
    <property type="component" value="Unassembled WGS sequence"/>
</dbReference>
<keyword evidence="2" id="KW-1185">Reference proteome</keyword>
<comment type="caution">
    <text evidence="1">The sequence shown here is derived from an EMBL/GenBank/DDBJ whole genome shotgun (WGS) entry which is preliminary data.</text>
</comment>
<gene>
    <name evidence="1" type="ORF">FA95DRAFT_1515848</name>
</gene>
<evidence type="ECO:0000313" key="2">
    <source>
        <dbReference type="Proteomes" id="UP000814033"/>
    </source>
</evidence>
<name>A0ACB8RZC6_9AGAM</name>
<accession>A0ACB8RZC6</accession>
<dbReference type="EMBL" id="MU275872">
    <property type="protein sequence ID" value="KAI0049543.1"/>
    <property type="molecule type" value="Genomic_DNA"/>
</dbReference>
<reference evidence="1" key="2">
    <citation type="journal article" date="2022" name="New Phytol.">
        <title>Evolutionary transition to the ectomycorrhizal habit in the genomes of a hyperdiverse lineage of mushroom-forming fungi.</title>
        <authorList>
            <person name="Looney B."/>
            <person name="Miyauchi S."/>
            <person name="Morin E."/>
            <person name="Drula E."/>
            <person name="Courty P.E."/>
            <person name="Kohler A."/>
            <person name="Kuo A."/>
            <person name="LaButti K."/>
            <person name="Pangilinan J."/>
            <person name="Lipzen A."/>
            <person name="Riley R."/>
            <person name="Andreopoulos W."/>
            <person name="He G."/>
            <person name="Johnson J."/>
            <person name="Nolan M."/>
            <person name="Tritt A."/>
            <person name="Barry K.W."/>
            <person name="Grigoriev I.V."/>
            <person name="Nagy L.G."/>
            <person name="Hibbett D."/>
            <person name="Henrissat B."/>
            <person name="Matheny P.B."/>
            <person name="Labbe J."/>
            <person name="Martin F.M."/>
        </authorList>
    </citation>
    <scope>NUCLEOTIDE SEQUENCE</scope>
    <source>
        <strain evidence="1">FP105234-sp</strain>
    </source>
</reference>
<protein>
    <submittedName>
        <fullName evidence="1">Uncharacterized protein</fullName>
    </submittedName>
</protein>
<reference evidence="1" key="1">
    <citation type="submission" date="2021-02" db="EMBL/GenBank/DDBJ databases">
        <authorList>
            <consortium name="DOE Joint Genome Institute"/>
            <person name="Ahrendt S."/>
            <person name="Looney B.P."/>
            <person name="Miyauchi S."/>
            <person name="Morin E."/>
            <person name="Drula E."/>
            <person name="Courty P.E."/>
            <person name="Chicoki N."/>
            <person name="Fauchery L."/>
            <person name="Kohler A."/>
            <person name="Kuo A."/>
            <person name="Labutti K."/>
            <person name="Pangilinan J."/>
            <person name="Lipzen A."/>
            <person name="Riley R."/>
            <person name="Andreopoulos W."/>
            <person name="He G."/>
            <person name="Johnson J."/>
            <person name="Barry K.W."/>
            <person name="Grigoriev I.V."/>
            <person name="Nagy L."/>
            <person name="Hibbett D."/>
            <person name="Henrissat B."/>
            <person name="Matheny P.B."/>
            <person name="Labbe J."/>
            <person name="Martin F."/>
        </authorList>
    </citation>
    <scope>NUCLEOTIDE SEQUENCE</scope>
    <source>
        <strain evidence="1">FP105234-sp</strain>
    </source>
</reference>